<dbReference type="SMR" id="G4ZJK2"/>
<dbReference type="AlphaFoldDB" id="G4ZJK2"/>
<keyword evidence="2" id="KW-1185">Reference proteome</keyword>
<name>G4ZJK2_PHYSP</name>
<reference evidence="1 2" key="1">
    <citation type="journal article" date="2006" name="Science">
        <title>Phytophthora genome sequences uncover evolutionary origins and mechanisms of pathogenesis.</title>
        <authorList>
            <person name="Tyler B.M."/>
            <person name="Tripathy S."/>
            <person name="Zhang X."/>
            <person name="Dehal P."/>
            <person name="Jiang R.H."/>
            <person name="Aerts A."/>
            <person name="Arredondo F.D."/>
            <person name="Baxter L."/>
            <person name="Bensasson D."/>
            <person name="Beynon J.L."/>
            <person name="Chapman J."/>
            <person name="Damasceno C.M."/>
            <person name="Dorrance A.E."/>
            <person name="Dou D."/>
            <person name="Dickerman A.W."/>
            <person name="Dubchak I.L."/>
            <person name="Garbelotto M."/>
            <person name="Gijzen M."/>
            <person name="Gordon S.G."/>
            <person name="Govers F."/>
            <person name="Grunwald N.J."/>
            <person name="Huang W."/>
            <person name="Ivors K.L."/>
            <person name="Jones R.W."/>
            <person name="Kamoun S."/>
            <person name="Krampis K."/>
            <person name="Lamour K.H."/>
            <person name="Lee M.K."/>
            <person name="McDonald W.H."/>
            <person name="Medina M."/>
            <person name="Meijer H.J."/>
            <person name="Nordberg E.K."/>
            <person name="Maclean D.J."/>
            <person name="Ospina-Giraldo M.D."/>
            <person name="Morris P.F."/>
            <person name="Phuntumart V."/>
            <person name="Putnam N.H."/>
            <person name="Rash S."/>
            <person name="Rose J.K."/>
            <person name="Sakihama Y."/>
            <person name="Salamov A.A."/>
            <person name="Savidor A."/>
            <person name="Scheuring C.F."/>
            <person name="Smith B.M."/>
            <person name="Sobral B.W."/>
            <person name="Terry A."/>
            <person name="Torto-Alalibo T.A."/>
            <person name="Win J."/>
            <person name="Xu Z."/>
            <person name="Zhang H."/>
            <person name="Grigoriev I.V."/>
            <person name="Rokhsar D.S."/>
            <person name="Boore J.L."/>
        </authorList>
    </citation>
    <scope>NUCLEOTIDE SEQUENCE [LARGE SCALE GENOMIC DNA]</scope>
    <source>
        <strain evidence="1 2">P6497</strain>
    </source>
</reference>
<dbReference type="KEGG" id="psoj:PHYSODRAFT_332599"/>
<evidence type="ECO:0000313" key="1">
    <source>
        <dbReference type="EMBL" id="EGZ18867.1"/>
    </source>
</evidence>
<dbReference type="Proteomes" id="UP000002640">
    <property type="component" value="Unassembled WGS sequence"/>
</dbReference>
<accession>G4ZJK2</accession>
<dbReference type="OMA" id="ERDYLEH"/>
<dbReference type="RefSeq" id="XP_009527925.1">
    <property type="nucleotide sequence ID" value="XM_009529630.1"/>
</dbReference>
<proteinExistence type="predicted"/>
<gene>
    <name evidence="1" type="ORF">PHYSODRAFT_332599</name>
</gene>
<protein>
    <submittedName>
        <fullName evidence="1">Uncharacterized protein</fullName>
    </submittedName>
</protein>
<evidence type="ECO:0000313" key="2">
    <source>
        <dbReference type="Proteomes" id="UP000002640"/>
    </source>
</evidence>
<dbReference type="GeneID" id="20646490"/>
<sequence length="272" mass="30915">MTGALSCGQANALTMNTNDPLALLQSWAAETTDDWTKEVQKEVRRQKRIQTFLRLRARKKQELAELRYERDRLETEVQPRFAAMEIVANQERTAEVDMSDAVRRLALECGNFRAETLELHVRDASMISHWVSCAVQDEPGWRVCFSRREPSFYFHPFSRPEFESSFEVCDRMLAVNLPCSSIQGSFLDGADAFMTSVPVDAASVLIIPPDGSHPPRDLVSMQVLQEFDKNRFVMVCNIPGQVHTRFSRLTDEIERLKCHIRTFSGPTGPGCA</sequence>
<organism evidence="1 2">
    <name type="scientific">Phytophthora sojae (strain P6497)</name>
    <name type="common">Soybean stem and root rot agent</name>
    <name type="synonym">Phytophthora megasperma f. sp. glycines</name>
    <dbReference type="NCBI Taxonomy" id="1094619"/>
    <lineage>
        <taxon>Eukaryota</taxon>
        <taxon>Sar</taxon>
        <taxon>Stramenopiles</taxon>
        <taxon>Oomycota</taxon>
        <taxon>Peronosporomycetes</taxon>
        <taxon>Peronosporales</taxon>
        <taxon>Peronosporaceae</taxon>
        <taxon>Phytophthora</taxon>
    </lineage>
</organism>
<dbReference type="EMBL" id="JH159154">
    <property type="protein sequence ID" value="EGZ18867.1"/>
    <property type="molecule type" value="Genomic_DNA"/>
</dbReference>
<dbReference type="InParanoid" id="G4ZJK2"/>